<dbReference type="PANTHER" id="PTHR25462">
    <property type="entry name" value="BONUS, ISOFORM C-RELATED"/>
    <property type="match status" value="1"/>
</dbReference>
<keyword evidence="2" id="KW-0175">Coiled coil</keyword>
<reference evidence="4" key="1">
    <citation type="submission" date="2018-11" db="EMBL/GenBank/DDBJ databases">
        <authorList>
            <person name="Alioto T."/>
            <person name="Alioto T."/>
        </authorList>
    </citation>
    <scope>NUCLEOTIDE SEQUENCE</scope>
</reference>
<dbReference type="CDD" id="cd19757">
    <property type="entry name" value="Bbox1"/>
    <property type="match status" value="1"/>
</dbReference>
<evidence type="ECO:0000256" key="2">
    <source>
        <dbReference type="SAM" id="Coils"/>
    </source>
</evidence>
<dbReference type="InterPro" id="IPR047153">
    <property type="entry name" value="TRIM45/56/19-like"/>
</dbReference>
<dbReference type="PROSITE" id="PS50119">
    <property type="entry name" value="ZF_BBOX"/>
    <property type="match status" value="2"/>
</dbReference>
<dbReference type="Pfam" id="PF00643">
    <property type="entry name" value="zf-B_box"/>
    <property type="match status" value="1"/>
</dbReference>
<dbReference type="Proteomes" id="UP000596742">
    <property type="component" value="Unassembled WGS sequence"/>
</dbReference>
<accession>A0A8B6H6R4</accession>
<keyword evidence="1" id="KW-0863">Zinc-finger</keyword>
<dbReference type="Gene3D" id="3.30.160.60">
    <property type="entry name" value="Classic Zinc Finger"/>
    <property type="match status" value="1"/>
</dbReference>
<evidence type="ECO:0000256" key="1">
    <source>
        <dbReference type="PROSITE-ProRule" id="PRU00024"/>
    </source>
</evidence>
<name>A0A8B6H6R4_MYTGA</name>
<protein>
    <recommendedName>
        <fullName evidence="3">B box-type domain-containing protein</fullName>
    </recommendedName>
</protein>
<dbReference type="AlphaFoldDB" id="A0A8B6H6R4"/>
<dbReference type="SUPFAM" id="SSF101898">
    <property type="entry name" value="NHL repeat"/>
    <property type="match status" value="1"/>
</dbReference>
<dbReference type="GO" id="GO:0008270">
    <property type="term" value="F:zinc ion binding"/>
    <property type="evidence" value="ECO:0007669"/>
    <property type="project" value="UniProtKB-KW"/>
</dbReference>
<dbReference type="OrthoDB" id="6218943at2759"/>
<dbReference type="GO" id="GO:0005654">
    <property type="term" value="C:nucleoplasm"/>
    <property type="evidence" value="ECO:0007669"/>
    <property type="project" value="TreeGrafter"/>
</dbReference>
<dbReference type="SUPFAM" id="SSF57845">
    <property type="entry name" value="B-box zinc-binding domain"/>
    <property type="match status" value="1"/>
</dbReference>
<evidence type="ECO:0000313" key="4">
    <source>
        <dbReference type="EMBL" id="VDI74439.1"/>
    </source>
</evidence>
<proteinExistence type="predicted"/>
<feature type="domain" description="B box-type" evidence="3">
    <location>
        <begin position="14"/>
        <end position="57"/>
    </location>
</feature>
<evidence type="ECO:0000313" key="5">
    <source>
        <dbReference type="Proteomes" id="UP000596742"/>
    </source>
</evidence>
<gene>
    <name evidence="4" type="ORF">MGAL_10B021262</name>
</gene>
<keyword evidence="1" id="KW-0862">Zinc</keyword>
<organism evidence="4 5">
    <name type="scientific">Mytilus galloprovincialis</name>
    <name type="common">Mediterranean mussel</name>
    <dbReference type="NCBI Taxonomy" id="29158"/>
    <lineage>
        <taxon>Eukaryota</taxon>
        <taxon>Metazoa</taxon>
        <taxon>Spiralia</taxon>
        <taxon>Lophotrochozoa</taxon>
        <taxon>Mollusca</taxon>
        <taxon>Bivalvia</taxon>
        <taxon>Autobranchia</taxon>
        <taxon>Pteriomorphia</taxon>
        <taxon>Mytilida</taxon>
        <taxon>Mytiloidea</taxon>
        <taxon>Mytilidae</taxon>
        <taxon>Mytilinae</taxon>
        <taxon>Mytilus</taxon>
    </lineage>
</organism>
<comment type="caution">
    <text evidence="4">The sequence shown here is derived from an EMBL/GenBank/DDBJ whole genome shotgun (WGS) entry which is preliminary data.</text>
</comment>
<feature type="coiled-coil region" evidence="2">
    <location>
        <begin position="142"/>
        <end position="169"/>
    </location>
</feature>
<dbReference type="InterPro" id="IPR011042">
    <property type="entry name" value="6-blade_b-propeller_TolB-like"/>
</dbReference>
<dbReference type="InterPro" id="IPR000315">
    <property type="entry name" value="Znf_B-box"/>
</dbReference>
<evidence type="ECO:0000259" key="3">
    <source>
        <dbReference type="PROSITE" id="PS50119"/>
    </source>
</evidence>
<feature type="domain" description="B box-type" evidence="3">
    <location>
        <begin position="71"/>
        <end position="112"/>
    </location>
</feature>
<keyword evidence="1" id="KW-0479">Metal-binding</keyword>
<dbReference type="PANTHER" id="PTHR25462:SF305">
    <property type="entry name" value="RING-TYPE DOMAIN-CONTAINING PROTEIN"/>
    <property type="match status" value="1"/>
</dbReference>
<dbReference type="SMART" id="SM00336">
    <property type="entry name" value="BBOX"/>
    <property type="match status" value="2"/>
</dbReference>
<dbReference type="Gene3D" id="2.120.10.30">
    <property type="entry name" value="TolB, C-terminal domain"/>
    <property type="match status" value="1"/>
</dbReference>
<sequence>MSNTVIQGHIPSSCEFCESNKDVKWHCGECSLFLCESCKQNLHSKLKVAAKHSIVGIGQTENTLFKQSVKLNRIPCRLHLSKAYCLFCDTCDELVCATCLLQMHKDHDLKDIETVYYDKISEIENHVSKMKEDVHKLCKKEMKKLDEIVSMQTRQLEDVKQKIVEQEKKLTIDDETRKASMLDLLKEKSIMFESCYEKDLISLCKYEKTICDELKTADTALQRDDPKEIFDRVKTLERNIEHSFPKIREFRSVINCCKRITSTADIVRIFGKIIDLKIIKTHNTSLPVVSNLISVGNDIWISNSGAKRLSKVRPDEEFRTIYTNEDISVTSMAAACNGDVFIIQKCSNTIDILSTSDEIKQICDLSPLQPLSVCVTTNSDILVGVKEFSGDNFVVTDNSKRQLIVLSIKGEQKSVFEFDNTSKRLFTYIWHITTTNSDNICVVDRLSYDFMGRVVMLGREGYNKWIYTGNSEDQVFKPYNAVFTSEGNVIVSDKNNNYLHILSGTGGDPILYVETSDLKTKLPHSLSVDCRGILWIGNTESLAELRVTTLENDYDCVRRVSRVQSNVYDTFNNESNVYANTQITAATIETGAHVNIPCNAANIETSVHANILCNADNAATVAHANIPCNAANIETSANANILCNADNVATGAHANIACNADNIATSAHANIPCTSANVDEAYENLEMF</sequence>
<dbReference type="GO" id="GO:0061630">
    <property type="term" value="F:ubiquitin protein ligase activity"/>
    <property type="evidence" value="ECO:0007669"/>
    <property type="project" value="TreeGrafter"/>
</dbReference>
<keyword evidence="5" id="KW-1185">Reference proteome</keyword>
<dbReference type="EMBL" id="UYJE01009568">
    <property type="protein sequence ID" value="VDI74439.1"/>
    <property type="molecule type" value="Genomic_DNA"/>
</dbReference>